<dbReference type="RefSeq" id="WP_380776682.1">
    <property type="nucleotide sequence ID" value="NZ_JBHUEO010000121.1"/>
</dbReference>
<dbReference type="SUPFAM" id="SSF49899">
    <property type="entry name" value="Concanavalin A-like lectins/glucanases"/>
    <property type="match status" value="1"/>
</dbReference>
<dbReference type="SUPFAM" id="SSF52317">
    <property type="entry name" value="Class I glutamine amidotransferase-like"/>
    <property type="match status" value="1"/>
</dbReference>
<dbReference type="EMBL" id="JBHUEO010000121">
    <property type="protein sequence ID" value="MFD1708850.1"/>
    <property type="molecule type" value="Genomic_DNA"/>
</dbReference>
<name>A0ABW4KRG9_9BACI</name>
<dbReference type="Pfam" id="PF20254">
    <property type="entry name" value="DMFA2_C"/>
    <property type="match status" value="1"/>
</dbReference>
<gene>
    <name evidence="2" type="ORF">ACFSCZ_19445</name>
</gene>
<dbReference type="Gene3D" id="2.60.120.200">
    <property type="match status" value="1"/>
</dbReference>
<dbReference type="InterPro" id="IPR013320">
    <property type="entry name" value="ConA-like_dom_sf"/>
</dbReference>
<dbReference type="Proteomes" id="UP001597301">
    <property type="component" value="Unassembled WGS sequence"/>
</dbReference>
<sequence length="755" mass="84014">MSRIFITGYCDRPNVAPGESLDFFVNTEIEGEYRAELVRLFHGDLNPDGPGYQEVVIDSNINGTYRGIKQETQIGGYIECSDNNGLLNGKDGLTLQCFIWPTTPEKRQGIISRWSDNSGKGWALLIEDGHLVFVVGDGKNESRVKCPQPLFPEVWYSVVVRLDVANQLVSISQVAKVNSVNSRVGRVAAIESDGQVTEKFTTIPADAGVPVIIAGLSRDSNSNKVVANYNGKIDAPKLYSRPLNDKEVEQLQDGSTVGGAVAAWDFAEGITENGIPTDLVYDVTGSNLHGRCINQPDRGMTGWNWKGREEHFIHAPEEYGAIWFHEDSLDDCRWQKSFSLQIPLDIKSGAYAVKVEKDGHFDHIPFFITPPQDTATAKVAVLIPTLSYMAYANTQVMQNAAVGQAIMGIITTLDDRDLELNERNMYGLSTYDYHVDGRGVQYSTWRRPILNMRPTYRHEFGSVWQFPADLHLIDWFKAINIDCDVITDHDLIRDGAELLSKYKVVVTGSHPEYYTGGMLDAWEEYINTGGRALYLAGNGFYWITTVHPEKPWLIEVRKGESGDQAWRARPGELYHSTTGERGGLWRHRARAPQKIWGTGYGSHGLDVSVGYYPMPDASDHRLEWIFDGVNKEEIIGDFGLVNGGASGLEMDRIDYALGTPPNTMLLACSSGHSANAMLVPEDQYFAYPGLNGKENPLVRADMTYFTSYNGGAVFSASSMAWCGSLSHNNYNNSVSKITENIIRRFCSDQVLEEVL</sequence>
<dbReference type="InterPro" id="IPR046540">
    <property type="entry name" value="DMFA2_C"/>
</dbReference>
<proteinExistence type="predicted"/>
<accession>A0ABW4KRG9</accession>
<evidence type="ECO:0000313" key="3">
    <source>
        <dbReference type="Proteomes" id="UP001597301"/>
    </source>
</evidence>
<feature type="domain" description="N,N-dimethylformamidase beta subunit-like C-terminal" evidence="1">
    <location>
        <begin position="299"/>
        <end position="731"/>
    </location>
</feature>
<reference evidence="3" key="1">
    <citation type="journal article" date="2019" name="Int. J. Syst. Evol. Microbiol.">
        <title>The Global Catalogue of Microorganisms (GCM) 10K type strain sequencing project: providing services to taxonomists for standard genome sequencing and annotation.</title>
        <authorList>
            <consortium name="The Broad Institute Genomics Platform"/>
            <consortium name="The Broad Institute Genome Sequencing Center for Infectious Disease"/>
            <person name="Wu L."/>
            <person name="Ma J."/>
        </authorList>
    </citation>
    <scope>NUCLEOTIDE SEQUENCE [LARGE SCALE GENOMIC DNA]</scope>
    <source>
        <strain evidence="3">CGMCC 1.12295</strain>
    </source>
</reference>
<dbReference type="InterPro" id="IPR029062">
    <property type="entry name" value="Class_I_gatase-like"/>
</dbReference>
<evidence type="ECO:0000259" key="1">
    <source>
        <dbReference type="Pfam" id="PF20254"/>
    </source>
</evidence>
<protein>
    <submittedName>
        <fullName evidence="2">N,N-dimethylformamidase beta subunit family domain-containing protein</fullName>
    </submittedName>
</protein>
<comment type="caution">
    <text evidence="2">The sequence shown here is derived from an EMBL/GenBank/DDBJ whole genome shotgun (WGS) entry which is preliminary data.</text>
</comment>
<keyword evidence="3" id="KW-1185">Reference proteome</keyword>
<evidence type="ECO:0000313" key="2">
    <source>
        <dbReference type="EMBL" id="MFD1708850.1"/>
    </source>
</evidence>
<organism evidence="2 3">
    <name type="scientific">Siminovitchia sediminis</name>
    <dbReference type="NCBI Taxonomy" id="1274353"/>
    <lineage>
        <taxon>Bacteria</taxon>
        <taxon>Bacillati</taxon>
        <taxon>Bacillota</taxon>
        <taxon>Bacilli</taxon>
        <taxon>Bacillales</taxon>
        <taxon>Bacillaceae</taxon>
        <taxon>Siminovitchia</taxon>
    </lineage>
</organism>